<dbReference type="Proteomes" id="UP001341444">
    <property type="component" value="Unassembled WGS sequence"/>
</dbReference>
<dbReference type="InterPro" id="IPR036638">
    <property type="entry name" value="HLH_DNA-bd_sf"/>
</dbReference>
<gene>
    <name evidence="1" type="ORF">P4T90_09625</name>
</gene>
<protein>
    <submittedName>
        <fullName evidence="1">Aspartyl-phosphate phosphatase Spo0E family protein</fullName>
    </submittedName>
</protein>
<dbReference type="InterPro" id="IPR018540">
    <property type="entry name" value="Spo0E-like"/>
</dbReference>
<sequence length="61" mass="7094">MTILLESIKLKNEITQLRKDMMTTAQQKGFNDPETLKYSQEIDRLTLKFKHIIVNKGLEAS</sequence>
<dbReference type="EMBL" id="JARMAB010000012">
    <property type="protein sequence ID" value="MED1203336.1"/>
    <property type="molecule type" value="Genomic_DNA"/>
</dbReference>
<dbReference type="SUPFAM" id="SSF140500">
    <property type="entry name" value="BAS1536-like"/>
    <property type="match status" value="1"/>
</dbReference>
<proteinExistence type="predicted"/>
<organism evidence="1 2">
    <name type="scientific">Heyndrickxia acidicola</name>
    <dbReference type="NCBI Taxonomy" id="209389"/>
    <lineage>
        <taxon>Bacteria</taxon>
        <taxon>Bacillati</taxon>
        <taxon>Bacillota</taxon>
        <taxon>Bacilli</taxon>
        <taxon>Bacillales</taxon>
        <taxon>Bacillaceae</taxon>
        <taxon>Heyndrickxia</taxon>
    </lineage>
</organism>
<accession>A0ABU6MF95</accession>
<evidence type="ECO:0000313" key="1">
    <source>
        <dbReference type="EMBL" id="MED1203336.1"/>
    </source>
</evidence>
<dbReference type="RefSeq" id="WP_066269021.1">
    <property type="nucleotide sequence ID" value="NZ_JARMAB010000012.1"/>
</dbReference>
<keyword evidence="2" id="KW-1185">Reference proteome</keyword>
<comment type="caution">
    <text evidence="1">The sequence shown here is derived from an EMBL/GenBank/DDBJ whole genome shotgun (WGS) entry which is preliminary data.</text>
</comment>
<name>A0ABU6MF95_9BACI</name>
<reference evidence="1 2" key="1">
    <citation type="submission" date="2023-03" db="EMBL/GenBank/DDBJ databases">
        <title>Bacillus Genome Sequencing.</title>
        <authorList>
            <person name="Dunlap C."/>
        </authorList>
    </citation>
    <scope>NUCLEOTIDE SEQUENCE [LARGE SCALE GENOMIC DNA]</scope>
    <source>
        <strain evidence="1 2">B-23453</strain>
    </source>
</reference>
<dbReference type="Gene3D" id="4.10.280.10">
    <property type="entry name" value="Helix-loop-helix DNA-binding domain"/>
    <property type="match status" value="1"/>
</dbReference>
<dbReference type="Pfam" id="PF09388">
    <property type="entry name" value="SpoOE-like"/>
    <property type="match status" value="1"/>
</dbReference>
<dbReference type="InterPro" id="IPR037208">
    <property type="entry name" value="Spo0E-like_sf"/>
</dbReference>
<evidence type="ECO:0000313" key="2">
    <source>
        <dbReference type="Proteomes" id="UP001341444"/>
    </source>
</evidence>